<sequence>YIGYILGSNTLIEVSQSNTPTSTSTALKYNIADINNLNITNDLIFLQNLVKSKHSLTQEYFNYSDQNTLLSHLHNIVTLDDFKKTQDLVNVIYKETGHHRPVTSDISIILLEQKKKQQQKPSYKS</sequence>
<dbReference type="Proteomes" id="UP000789759">
    <property type="component" value="Unassembled WGS sequence"/>
</dbReference>
<dbReference type="EMBL" id="CAJVQA010046812">
    <property type="protein sequence ID" value="CAG8818518.1"/>
    <property type="molecule type" value="Genomic_DNA"/>
</dbReference>
<name>A0A9N9P9I6_9GLOM</name>
<proteinExistence type="predicted"/>
<evidence type="ECO:0000313" key="2">
    <source>
        <dbReference type="Proteomes" id="UP000789759"/>
    </source>
</evidence>
<comment type="caution">
    <text evidence="1">The sequence shown here is derived from an EMBL/GenBank/DDBJ whole genome shotgun (WGS) entry which is preliminary data.</text>
</comment>
<dbReference type="AlphaFoldDB" id="A0A9N9P9I6"/>
<reference evidence="1" key="1">
    <citation type="submission" date="2021-06" db="EMBL/GenBank/DDBJ databases">
        <authorList>
            <person name="Kallberg Y."/>
            <person name="Tangrot J."/>
            <person name="Rosling A."/>
        </authorList>
    </citation>
    <scope>NUCLEOTIDE SEQUENCE</scope>
    <source>
        <strain evidence="1">FL966</strain>
    </source>
</reference>
<evidence type="ECO:0000313" key="1">
    <source>
        <dbReference type="EMBL" id="CAG8818518.1"/>
    </source>
</evidence>
<feature type="non-terminal residue" evidence="1">
    <location>
        <position position="1"/>
    </location>
</feature>
<dbReference type="OrthoDB" id="2447211at2759"/>
<accession>A0A9N9P9I6</accession>
<organism evidence="1 2">
    <name type="scientific">Cetraspora pellucida</name>
    <dbReference type="NCBI Taxonomy" id="1433469"/>
    <lineage>
        <taxon>Eukaryota</taxon>
        <taxon>Fungi</taxon>
        <taxon>Fungi incertae sedis</taxon>
        <taxon>Mucoromycota</taxon>
        <taxon>Glomeromycotina</taxon>
        <taxon>Glomeromycetes</taxon>
        <taxon>Diversisporales</taxon>
        <taxon>Gigasporaceae</taxon>
        <taxon>Cetraspora</taxon>
    </lineage>
</organism>
<keyword evidence="2" id="KW-1185">Reference proteome</keyword>
<gene>
    <name evidence="1" type="ORF">CPELLU_LOCUS19452</name>
</gene>
<protein>
    <submittedName>
        <fullName evidence="1">8837_t:CDS:1</fullName>
    </submittedName>
</protein>